<keyword evidence="3" id="KW-1185">Reference proteome</keyword>
<keyword evidence="2" id="KW-0689">Ribosomal protein</keyword>
<dbReference type="EMBL" id="KN123819">
    <property type="protein sequence ID" value="KFO23082.1"/>
    <property type="molecule type" value="Genomic_DNA"/>
</dbReference>
<dbReference type="AlphaFoldDB" id="A0A091CWM7"/>
<accession>A0A091CWM7</accession>
<proteinExistence type="predicted"/>
<dbReference type="InterPro" id="IPR020568">
    <property type="entry name" value="Ribosomal_Su5_D2-typ_SF"/>
</dbReference>
<sequence>MLLGEQDWQAPHCPLQGDRLCGSVLVHLIPVPTGTGNVSAPVPKKLLVVGIDDSYSSASSCPPALGNFTKANFDAISKT</sequence>
<dbReference type="Proteomes" id="UP000028990">
    <property type="component" value="Unassembled WGS sequence"/>
</dbReference>
<evidence type="ECO:0000259" key="1">
    <source>
        <dbReference type="Pfam" id="PF03719"/>
    </source>
</evidence>
<dbReference type="InterPro" id="IPR005324">
    <property type="entry name" value="Ribosomal_uS5_C"/>
</dbReference>
<reference evidence="2 3" key="1">
    <citation type="submission" date="2013-11" db="EMBL/GenBank/DDBJ databases">
        <title>The Damaraland mole rat (Fukomys damarensis) genome and evolution of African mole rats.</title>
        <authorList>
            <person name="Gladyshev V.N."/>
            <person name="Fang X."/>
        </authorList>
    </citation>
    <scope>NUCLEOTIDE SEQUENCE [LARGE SCALE GENOMIC DNA]</scope>
    <source>
        <tissue evidence="2">Liver</tissue>
    </source>
</reference>
<keyword evidence="2" id="KW-0687">Ribonucleoprotein</keyword>
<dbReference type="Pfam" id="PF03719">
    <property type="entry name" value="Ribosomal_S5_C"/>
    <property type="match status" value="1"/>
</dbReference>
<dbReference type="GO" id="GO:0005840">
    <property type="term" value="C:ribosome"/>
    <property type="evidence" value="ECO:0007669"/>
    <property type="project" value="UniProtKB-KW"/>
</dbReference>
<evidence type="ECO:0000313" key="3">
    <source>
        <dbReference type="Proteomes" id="UP000028990"/>
    </source>
</evidence>
<organism evidence="2 3">
    <name type="scientific">Fukomys damarensis</name>
    <name type="common">Damaraland mole rat</name>
    <name type="synonym">Cryptomys damarensis</name>
    <dbReference type="NCBI Taxonomy" id="885580"/>
    <lineage>
        <taxon>Eukaryota</taxon>
        <taxon>Metazoa</taxon>
        <taxon>Chordata</taxon>
        <taxon>Craniata</taxon>
        <taxon>Vertebrata</taxon>
        <taxon>Euteleostomi</taxon>
        <taxon>Mammalia</taxon>
        <taxon>Eutheria</taxon>
        <taxon>Euarchontoglires</taxon>
        <taxon>Glires</taxon>
        <taxon>Rodentia</taxon>
        <taxon>Hystricomorpha</taxon>
        <taxon>Bathyergidae</taxon>
        <taxon>Fukomys</taxon>
    </lineage>
</organism>
<dbReference type="GO" id="GO:0006412">
    <property type="term" value="P:translation"/>
    <property type="evidence" value="ECO:0007669"/>
    <property type="project" value="InterPro"/>
</dbReference>
<feature type="domain" description="Small ribosomal subunit protein uS5 C-terminal" evidence="1">
    <location>
        <begin position="21"/>
        <end position="79"/>
    </location>
</feature>
<gene>
    <name evidence="2" type="ORF">H920_15543</name>
</gene>
<dbReference type="SUPFAM" id="SSF54211">
    <property type="entry name" value="Ribosomal protein S5 domain 2-like"/>
    <property type="match status" value="1"/>
</dbReference>
<protein>
    <submittedName>
        <fullName evidence="2">40S ribosomal protein S2</fullName>
    </submittedName>
</protein>
<dbReference type="Gene3D" id="3.30.230.10">
    <property type="match status" value="1"/>
</dbReference>
<name>A0A091CWM7_FUKDA</name>
<dbReference type="InterPro" id="IPR014721">
    <property type="entry name" value="Ribsml_uS5_D2-typ_fold_subgr"/>
</dbReference>
<evidence type="ECO:0000313" key="2">
    <source>
        <dbReference type="EMBL" id="KFO23082.1"/>
    </source>
</evidence>
<dbReference type="GO" id="GO:0003735">
    <property type="term" value="F:structural constituent of ribosome"/>
    <property type="evidence" value="ECO:0007669"/>
    <property type="project" value="InterPro"/>
</dbReference>